<dbReference type="GO" id="GO:0016020">
    <property type="term" value="C:membrane"/>
    <property type="evidence" value="ECO:0007669"/>
    <property type="project" value="UniProtKB-SubCell"/>
</dbReference>
<feature type="domain" description="Sodium/calcium exchanger membrane region" evidence="11">
    <location>
        <begin position="107"/>
        <end position="247"/>
    </location>
</feature>
<keyword evidence="4 10" id="KW-1133">Transmembrane helix</keyword>
<proteinExistence type="inferred from homology"/>
<name>A0AAD3DTL6_9CHLO</name>
<evidence type="ECO:0000256" key="1">
    <source>
        <dbReference type="ARBA" id="ARBA00004141"/>
    </source>
</evidence>
<feature type="compositionally biased region" description="Polar residues" evidence="9">
    <location>
        <begin position="41"/>
        <end position="52"/>
    </location>
</feature>
<feature type="transmembrane region" description="Helical" evidence="10">
    <location>
        <begin position="208"/>
        <end position="225"/>
    </location>
</feature>
<dbReference type="Proteomes" id="UP001054857">
    <property type="component" value="Unassembled WGS sequence"/>
</dbReference>
<accession>A0AAD3DTL6</accession>
<dbReference type="GO" id="GO:0008324">
    <property type="term" value="F:monoatomic cation transmembrane transporter activity"/>
    <property type="evidence" value="ECO:0007669"/>
    <property type="project" value="TreeGrafter"/>
</dbReference>
<gene>
    <name evidence="12" type="ORF">Agub_g9674</name>
</gene>
<keyword evidence="7" id="KW-0406">Ion transport</keyword>
<feature type="region of interest" description="Disordered" evidence="9">
    <location>
        <begin position="19"/>
        <end position="55"/>
    </location>
</feature>
<keyword evidence="6 10" id="KW-0472">Membrane</keyword>
<protein>
    <recommendedName>
        <fullName evidence="11">Sodium/calcium exchanger membrane region domain-containing protein</fullName>
    </recommendedName>
</protein>
<dbReference type="Gene3D" id="1.20.1420.30">
    <property type="entry name" value="NCX, central ion-binding region"/>
    <property type="match status" value="1"/>
</dbReference>
<feature type="transmembrane region" description="Helical" evidence="10">
    <location>
        <begin position="231"/>
        <end position="249"/>
    </location>
</feature>
<feature type="non-terminal residue" evidence="12">
    <location>
        <position position="390"/>
    </location>
</feature>
<dbReference type="InterPro" id="IPR004837">
    <property type="entry name" value="NaCa_Exmemb"/>
</dbReference>
<keyword evidence="13" id="KW-1185">Reference proteome</keyword>
<keyword evidence="5" id="KW-0915">Sodium</keyword>
<keyword evidence="2" id="KW-0813">Transport</keyword>
<evidence type="ECO:0000313" key="13">
    <source>
        <dbReference type="Proteomes" id="UP001054857"/>
    </source>
</evidence>
<evidence type="ECO:0000256" key="8">
    <source>
        <dbReference type="ARBA" id="ARBA00038187"/>
    </source>
</evidence>
<dbReference type="AlphaFoldDB" id="A0AAD3DTL6"/>
<keyword evidence="3 10" id="KW-0812">Transmembrane</keyword>
<evidence type="ECO:0000259" key="11">
    <source>
        <dbReference type="Pfam" id="PF01699"/>
    </source>
</evidence>
<feature type="transmembrane region" description="Helical" evidence="10">
    <location>
        <begin position="166"/>
        <end position="188"/>
    </location>
</feature>
<evidence type="ECO:0000256" key="7">
    <source>
        <dbReference type="ARBA" id="ARBA00023201"/>
    </source>
</evidence>
<evidence type="ECO:0000256" key="4">
    <source>
        <dbReference type="ARBA" id="ARBA00022989"/>
    </source>
</evidence>
<dbReference type="GO" id="GO:0006814">
    <property type="term" value="P:sodium ion transport"/>
    <property type="evidence" value="ECO:0007669"/>
    <property type="project" value="UniProtKB-KW"/>
</dbReference>
<feature type="compositionally biased region" description="Basic residues" evidence="9">
    <location>
        <begin position="352"/>
        <end position="361"/>
    </location>
</feature>
<evidence type="ECO:0000256" key="2">
    <source>
        <dbReference type="ARBA" id="ARBA00022448"/>
    </source>
</evidence>
<sequence length="390" mass="41564">AFIVVSLVAPTQANVDALPQQQQQQASKQPLPTQAAAKAPLTQQPNSTSTPFSCERLDRVPRPQRCEFVRQQCDSDSLLPYTEWYYCHVAPYGVFASVIFALLLSAALPLLFTLLGDTAELYFSPIMTHVAQSIPKMRPRFAGVTFVAMGNAAPDLSSNISAVRNGGVLLSAGALTGAAMFVQCVVAAEVMRASRGPIKCRGAMLRDVAIYCACVLLVLGAFAHGRITYCFIAGAVLLYLSYIVWVFAGDEWHERGRPRAGDVWSRFRAAAEDRFGSRRGLLDSGGLLPWAAVEEGGAGSRGGGGEGPSDMATELTSPLISAAPHGSGGEHGLPSRPTSPSRRLSAPLPPHQPHHHHHHLMSAKTYQSLVWADLTGPEEPAAAGAAGDME</sequence>
<evidence type="ECO:0000256" key="6">
    <source>
        <dbReference type="ARBA" id="ARBA00023136"/>
    </source>
</evidence>
<evidence type="ECO:0000313" key="12">
    <source>
        <dbReference type="EMBL" id="GFR47865.1"/>
    </source>
</evidence>
<dbReference type="PANTHER" id="PTHR12266:SF0">
    <property type="entry name" value="MITOCHONDRIAL SODIUM_CALCIUM EXCHANGER PROTEIN"/>
    <property type="match status" value="1"/>
</dbReference>
<comment type="caution">
    <text evidence="12">The sequence shown here is derived from an EMBL/GenBank/DDBJ whole genome shotgun (WGS) entry which is preliminary data.</text>
</comment>
<organism evidence="12 13">
    <name type="scientific">Astrephomene gubernaculifera</name>
    <dbReference type="NCBI Taxonomy" id="47775"/>
    <lineage>
        <taxon>Eukaryota</taxon>
        <taxon>Viridiplantae</taxon>
        <taxon>Chlorophyta</taxon>
        <taxon>core chlorophytes</taxon>
        <taxon>Chlorophyceae</taxon>
        <taxon>CS clade</taxon>
        <taxon>Chlamydomonadales</taxon>
        <taxon>Astrephomenaceae</taxon>
        <taxon>Astrephomene</taxon>
    </lineage>
</organism>
<evidence type="ECO:0000256" key="9">
    <source>
        <dbReference type="SAM" id="MobiDB-lite"/>
    </source>
</evidence>
<comment type="similarity">
    <text evidence="8">Belongs to the Ca(2+):cation antiporter (CaCA) (TC 2.A.19) family. Cation/calcium exchanger (CCX) subfamily.</text>
</comment>
<comment type="subcellular location">
    <subcellularLocation>
        <location evidence="1">Membrane</location>
        <topology evidence="1">Multi-pass membrane protein</topology>
    </subcellularLocation>
</comment>
<keyword evidence="7" id="KW-0739">Sodium transport</keyword>
<evidence type="ECO:0000256" key="3">
    <source>
        <dbReference type="ARBA" id="ARBA00022692"/>
    </source>
</evidence>
<reference evidence="12 13" key="1">
    <citation type="journal article" date="2021" name="Sci. Rep.">
        <title>Genome sequencing of the multicellular alga Astrephomene provides insights into convergent evolution of germ-soma differentiation.</title>
        <authorList>
            <person name="Yamashita S."/>
            <person name="Yamamoto K."/>
            <person name="Matsuzaki R."/>
            <person name="Suzuki S."/>
            <person name="Yamaguchi H."/>
            <person name="Hirooka S."/>
            <person name="Minakuchi Y."/>
            <person name="Miyagishima S."/>
            <person name="Kawachi M."/>
            <person name="Toyoda A."/>
            <person name="Nozaki H."/>
        </authorList>
    </citation>
    <scope>NUCLEOTIDE SEQUENCE [LARGE SCALE GENOMIC DNA]</scope>
    <source>
        <strain evidence="12 13">NIES-4017</strain>
    </source>
</reference>
<dbReference type="EMBL" id="BMAR01000020">
    <property type="protein sequence ID" value="GFR47865.1"/>
    <property type="molecule type" value="Genomic_DNA"/>
</dbReference>
<feature type="compositionally biased region" description="Low complexity" evidence="9">
    <location>
        <begin position="334"/>
        <end position="346"/>
    </location>
</feature>
<feature type="region of interest" description="Disordered" evidence="9">
    <location>
        <begin position="319"/>
        <end position="361"/>
    </location>
</feature>
<dbReference type="InterPro" id="IPR044880">
    <property type="entry name" value="NCX_ion-bd_dom_sf"/>
</dbReference>
<feature type="transmembrane region" description="Helical" evidence="10">
    <location>
        <begin position="89"/>
        <end position="116"/>
    </location>
</feature>
<evidence type="ECO:0000256" key="10">
    <source>
        <dbReference type="SAM" id="Phobius"/>
    </source>
</evidence>
<dbReference type="Pfam" id="PF01699">
    <property type="entry name" value="Na_Ca_ex"/>
    <property type="match status" value="1"/>
</dbReference>
<evidence type="ECO:0000256" key="5">
    <source>
        <dbReference type="ARBA" id="ARBA00023053"/>
    </source>
</evidence>
<feature type="non-terminal residue" evidence="12">
    <location>
        <position position="1"/>
    </location>
</feature>
<dbReference type="PANTHER" id="PTHR12266">
    <property type="entry name" value="NA+/CA2+ K+ INDEPENDENT EXCHANGER"/>
    <property type="match status" value="1"/>
</dbReference>
<dbReference type="InterPro" id="IPR051359">
    <property type="entry name" value="CaCA_antiporter"/>
</dbReference>